<keyword evidence="10" id="KW-0282">Flagellum</keyword>
<dbReference type="AlphaFoldDB" id="A0A3B0X2C9"/>
<evidence type="ECO:0000256" key="5">
    <source>
        <dbReference type="ARBA" id="ARBA00023143"/>
    </source>
</evidence>
<keyword evidence="10" id="KW-0969">Cilium</keyword>
<organism evidence="10">
    <name type="scientific">hydrothermal vent metagenome</name>
    <dbReference type="NCBI Taxonomy" id="652676"/>
    <lineage>
        <taxon>unclassified sequences</taxon>
        <taxon>metagenomes</taxon>
        <taxon>ecological metagenomes</taxon>
    </lineage>
</organism>
<evidence type="ECO:0000259" key="9">
    <source>
        <dbReference type="Pfam" id="PF07195"/>
    </source>
</evidence>
<proteinExistence type="inferred from homology"/>
<dbReference type="InterPro" id="IPR010809">
    <property type="entry name" value="FliD_C"/>
</dbReference>
<dbReference type="GO" id="GO:0007155">
    <property type="term" value="P:cell adhesion"/>
    <property type="evidence" value="ECO:0007669"/>
    <property type="project" value="InterPro"/>
</dbReference>
<evidence type="ECO:0000256" key="6">
    <source>
        <dbReference type="ARBA" id="ARBA00033074"/>
    </source>
</evidence>
<comment type="similarity">
    <text evidence="2">Belongs to the FliD family.</text>
</comment>
<evidence type="ECO:0000256" key="3">
    <source>
        <dbReference type="ARBA" id="ARBA00011255"/>
    </source>
</evidence>
<name>A0A3B0X2C9_9ZZZZ</name>
<evidence type="ECO:0000256" key="7">
    <source>
        <dbReference type="ARBA" id="ARBA00033192"/>
    </source>
</evidence>
<dbReference type="Pfam" id="PF07195">
    <property type="entry name" value="FliD_C"/>
    <property type="match status" value="2"/>
</dbReference>
<dbReference type="InterPro" id="IPR040026">
    <property type="entry name" value="FliD"/>
</dbReference>
<evidence type="ECO:0000259" key="8">
    <source>
        <dbReference type="Pfam" id="PF02465"/>
    </source>
</evidence>
<comment type="subcellular location">
    <subcellularLocation>
        <location evidence="1">Bacterial flagellum</location>
    </subcellularLocation>
</comment>
<feature type="domain" description="Flagellar hook-associated protein 2 C-terminal" evidence="9">
    <location>
        <begin position="245"/>
        <end position="403"/>
    </location>
</feature>
<dbReference type="GO" id="GO:0071973">
    <property type="term" value="P:bacterial-type flagellum-dependent cell motility"/>
    <property type="evidence" value="ECO:0007669"/>
    <property type="project" value="TreeGrafter"/>
</dbReference>
<evidence type="ECO:0000313" key="10">
    <source>
        <dbReference type="EMBL" id="VAW58860.1"/>
    </source>
</evidence>
<evidence type="ECO:0000256" key="2">
    <source>
        <dbReference type="ARBA" id="ARBA00009764"/>
    </source>
</evidence>
<feature type="domain" description="Flagellar hook-associated protein 2 C-terminal" evidence="9">
    <location>
        <begin position="584"/>
        <end position="657"/>
    </location>
</feature>
<reference evidence="10" key="1">
    <citation type="submission" date="2018-06" db="EMBL/GenBank/DDBJ databases">
        <authorList>
            <person name="Zhirakovskaya E."/>
        </authorList>
    </citation>
    <scope>NUCLEOTIDE SEQUENCE</scope>
</reference>
<evidence type="ECO:0000256" key="1">
    <source>
        <dbReference type="ARBA" id="ARBA00004365"/>
    </source>
</evidence>
<dbReference type="GO" id="GO:0009421">
    <property type="term" value="C:bacterial-type flagellum filament cap"/>
    <property type="evidence" value="ECO:0007669"/>
    <property type="project" value="InterPro"/>
</dbReference>
<dbReference type="PANTHER" id="PTHR30288">
    <property type="entry name" value="FLAGELLAR CAP/ASSEMBLY PROTEIN FLID"/>
    <property type="match status" value="1"/>
</dbReference>
<dbReference type="EMBL" id="UOFH01000042">
    <property type="protein sequence ID" value="VAW58860.1"/>
    <property type="molecule type" value="Genomic_DNA"/>
</dbReference>
<dbReference type="PANTHER" id="PTHR30288:SF0">
    <property type="entry name" value="FLAGELLAR HOOK-ASSOCIATED PROTEIN 2"/>
    <property type="match status" value="1"/>
</dbReference>
<keyword evidence="4" id="KW-0175">Coiled coil</keyword>
<dbReference type="InterPro" id="IPR003481">
    <property type="entry name" value="FliD_N"/>
</dbReference>
<dbReference type="Pfam" id="PF02465">
    <property type="entry name" value="FliD_N"/>
    <property type="match status" value="1"/>
</dbReference>
<evidence type="ECO:0000256" key="4">
    <source>
        <dbReference type="ARBA" id="ARBA00023054"/>
    </source>
</evidence>
<protein>
    <recommendedName>
        <fullName evidence="7">Filament cap protein</fullName>
    </recommendedName>
    <alternativeName>
        <fullName evidence="6">Flagellar cap protein</fullName>
    </alternativeName>
</protein>
<keyword evidence="5" id="KW-0975">Bacterial flagellum</keyword>
<dbReference type="GO" id="GO:0009424">
    <property type="term" value="C:bacterial-type flagellum hook"/>
    <property type="evidence" value="ECO:0007669"/>
    <property type="project" value="InterPro"/>
</dbReference>
<feature type="domain" description="Flagellar hook-associated protein 2 N-terminal" evidence="8">
    <location>
        <begin position="11"/>
        <end position="108"/>
    </location>
</feature>
<sequence length="677" mass="70174">MATITAGGIGSGLDVNGILEQIVAAETEPTENRLNLKEATLQAELSAYGSLKSSISTFQNSLSKLKSPTFFNSSDASVSDTDVLSVTTSSITQAGNYSIDVETLAQSQALASVEFTSITDVIGNGTLTFDFGTTVYTQATETYTSFTTNTKRPTQSVVIDNTNNTVTGVRDAINQANIGVSASIVDNGTGFQLLLSSDIQGVNNSLEITVEEGGTAAENIDATGLSLLAFNSSVTDFQQAQTQAAADAKLSINGLTVFRESNSITGVITGTTLDLKKADPGKPVQLVILDNNIKEAEKNIGSFVSAYNELTTVFNDLTKFGGQTAQNGPLLGDSTTRNILQQIRKDLGSIVDNGGTYNSLSSIGITLNSDGSLALDAGDLNDALKVDFDSVAQVFYASGNPSDSAVKFISSTSSTQDGTFNLSLSTVATQGQVVGDVVPLLSFPITIDASNNTLSLIVDGISSSPFSLTQASYADLDALAKEIQIQANSDTAFVQAGVSVSVIDDSGALKINSSSYGENSTISILSQNSTLGLTASAIETTGVNVAGSIDGSPASGLGRFLTGSGNASGLVLEVTGTSAVNRGSVVFSQGLASKLDGLLTQFLASEGQITSKTDSINSQITDISSQRIELTERVNGIEARLRKQFTALDVLLGKLNNTSNFLEQQLASLPTIGGNNN</sequence>
<gene>
    <name evidence="10" type="ORF">MNBD_GAMMA08-1603</name>
</gene>
<accession>A0A3B0X2C9</accession>
<keyword evidence="10" id="KW-0966">Cell projection</keyword>
<comment type="subunit">
    <text evidence="3">Homopentamer.</text>
</comment>